<comment type="caution">
    <text evidence="2">The sequence shown here is derived from an EMBL/GenBank/DDBJ whole genome shotgun (WGS) entry which is preliminary data.</text>
</comment>
<reference evidence="2 3" key="1">
    <citation type="submission" date="2019-06" db="EMBL/GenBank/DDBJ databases">
        <title>A chromosome-scale genome assembly of the European perch, Perca fluviatilis.</title>
        <authorList>
            <person name="Roques C."/>
            <person name="Zahm M."/>
            <person name="Cabau C."/>
            <person name="Klopp C."/>
            <person name="Bouchez O."/>
            <person name="Donnadieu C."/>
            <person name="Kuhl H."/>
            <person name="Gislard M."/>
            <person name="Guendouz S."/>
            <person name="Journot L."/>
            <person name="Haffray P."/>
            <person name="Bestin A."/>
            <person name="Morvezen R."/>
            <person name="Feron R."/>
            <person name="Wen M."/>
            <person name="Jouanno E."/>
            <person name="Herpin A."/>
            <person name="Schartl M."/>
            <person name="Postlethwait J."/>
            <person name="Schaerlinger B."/>
            <person name="Chardard D."/>
            <person name="Lecocq T."/>
            <person name="Poncet C."/>
            <person name="Jaffrelo L."/>
            <person name="Lampietro C."/>
            <person name="Guiguen Y."/>
        </authorList>
    </citation>
    <scope>NUCLEOTIDE SEQUENCE [LARGE SCALE GENOMIC DNA]</scope>
    <source>
        <tissue evidence="2">Blood</tissue>
    </source>
</reference>
<organism evidence="2 3">
    <name type="scientific">Perca fluviatilis</name>
    <name type="common">European perch</name>
    <dbReference type="NCBI Taxonomy" id="8168"/>
    <lineage>
        <taxon>Eukaryota</taxon>
        <taxon>Metazoa</taxon>
        <taxon>Chordata</taxon>
        <taxon>Craniata</taxon>
        <taxon>Vertebrata</taxon>
        <taxon>Euteleostomi</taxon>
        <taxon>Actinopterygii</taxon>
        <taxon>Neopterygii</taxon>
        <taxon>Teleostei</taxon>
        <taxon>Neoteleostei</taxon>
        <taxon>Acanthomorphata</taxon>
        <taxon>Eupercaria</taxon>
        <taxon>Perciformes</taxon>
        <taxon>Percoidei</taxon>
        <taxon>Percidae</taxon>
        <taxon>Percinae</taxon>
        <taxon>Perca</taxon>
    </lineage>
</organism>
<sequence>MYGVLITVLSSKKLVNLSKDPTSFQERATAVSPPTAHRTEPTATVSRPAEPDDSSGIVASVKARLKAPLPAPSSSSAQMICGLQHVELSGDQ</sequence>
<protein>
    <submittedName>
        <fullName evidence="2">Uncharacterized protein</fullName>
    </submittedName>
</protein>
<accession>A0A6A5FCJ0</accession>
<proteinExistence type="predicted"/>
<dbReference type="EMBL" id="VHII01000004">
    <property type="protein sequence ID" value="KAF1391750.1"/>
    <property type="molecule type" value="Genomic_DNA"/>
</dbReference>
<keyword evidence="3" id="KW-1185">Reference proteome</keyword>
<evidence type="ECO:0000313" key="2">
    <source>
        <dbReference type="EMBL" id="KAF1391750.1"/>
    </source>
</evidence>
<feature type="region of interest" description="Disordered" evidence="1">
    <location>
        <begin position="20"/>
        <end position="55"/>
    </location>
</feature>
<dbReference type="AlphaFoldDB" id="A0A6A5FCJ0"/>
<evidence type="ECO:0000313" key="3">
    <source>
        <dbReference type="Proteomes" id="UP000465112"/>
    </source>
</evidence>
<name>A0A6A5FCJ0_PERFL</name>
<dbReference type="Proteomes" id="UP000465112">
    <property type="component" value="Chromosome 4"/>
</dbReference>
<gene>
    <name evidence="2" type="ORF">PFLUV_G00045330</name>
</gene>
<evidence type="ECO:0000256" key="1">
    <source>
        <dbReference type="SAM" id="MobiDB-lite"/>
    </source>
</evidence>